<dbReference type="EC" id="2.7.7.4" evidence="8"/>
<evidence type="ECO:0000313" key="11">
    <source>
        <dbReference type="EMBL" id="TBL69221.1"/>
    </source>
</evidence>
<dbReference type="InterPro" id="IPR024951">
    <property type="entry name" value="Sulfurylase_cat_dom"/>
</dbReference>
<dbReference type="InterPro" id="IPR020792">
    <property type="entry name" value="SO4_adenylyltransferase_pro"/>
</dbReference>
<evidence type="ECO:0000256" key="2">
    <source>
        <dbReference type="ARBA" id="ARBA00022679"/>
    </source>
</evidence>
<organism evidence="11 12">
    <name type="scientific">Paenibacillus thalictri</name>
    <dbReference type="NCBI Taxonomy" id="2527873"/>
    <lineage>
        <taxon>Bacteria</taxon>
        <taxon>Bacillati</taxon>
        <taxon>Bacillota</taxon>
        <taxon>Bacilli</taxon>
        <taxon>Bacillales</taxon>
        <taxon>Paenibacillaceae</taxon>
        <taxon>Paenibacillus</taxon>
    </lineage>
</organism>
<evidence type="ECO:0000256" key="8">
    <source>
        <dbReference type="HAMAP-Rule" id="MF_00066"/>
    </source>
</evidence>
<dbReference type="GO" id="GO:0005524">
    <property type="term" value="F:ATP binding"/>
    <property type="evidence" value="ECO:0007669"/>
    <property type="project" value="UniProtKB-KW"/>
</dbReference>
<evidence type="ECO:0000256" key="5">
    <source>
        <dbReference type="ARBA" id="ARBA00022840"/>
    </source>
</evidence>
<dbReference type="Gene3D" id="3.40.50.620">
    <property type="entry name" value="HUPs"/>
    <property type="match status" value="1"/>
</dbReference>
<evidence type="ECO:0000313" key="12">
    <source>
        <dbReference type="Proteomes" id="UP000293142"/>
    </source>
</evidence>
<comment type="catalytic activity">
    <reaction evidence="7 8">
        <text>sulfate + ATP + H(+) = adenosine 5'-phosphosulfate + diphosphate</text>
        <dbReference type="Rhea" id="RHEA:18133"/>
        <dbReference type="ChEBI" id="CHEBI:15378"/>
        <dbReference type="ChEBI" id="CHEBI:16189"/>
        <dbReference type="ChEBI" id="CHEBI:30616"/>
        <dbReference type="ChEBI" id="CHEBI:33019"/>
        <dbReference type="ChEBI" id="CHEBI:58243"/>
        <dbReference type="EC" id="2.7.7.4"/>
    </reaction>
</comment>
<evidence type="ECO:0000256" key="4">
    <source>
        <dbReference type="ARBA" id="ARBA00022741"/>
    </source>
</evidence>
<keyword evidence="12" id="KW-1185">Reference proteome</keyword>
<dbReference type="AlphaFoldDB" id="A0A4Q9DG63"/>
<dbReference type="EMBL" id="SIRE01000040">
    <property type="protein sequence ID" value="TBL69221.1"/>
    <property type="molecule type" value="Genomic_DNA"/>
</dbReference>
<feature type="domain" description="Sulphate adenylyltransferase catalytic" evidence="9">
    <location>
        <begin position="172"/>
        <end position="382"/>
    </location>
</feature>
<dbReference type="OrthoDB" id="9804504at2"/>
<dbReference type="Pfam" id="PF01747">
    <property type="entry name" value="ATP-sulfurylase"/>
    <property type="match status" value="1"/>
</dbReference>
<dbReference type="CDD" id="cd00517">
    <property type="entry name" value="ATPS"/>
    <property type="match status" value="1"/>
</dbReference>
<dbReference type="Pfam" id="PF14306">
    <property type="entry name" value="PUA_2"/>
    <property type="match status" value="1"/>
</dbReference>
<keyword evidence="5 8" id="KW-0067">ATP-binding</keyword>
<sequence>MTQTIAPHGGVLVNRLVEGEQREQLLKAAETLYQIKINNWTISDLDLIGVGAFSPLTGFLEEADYLSVVENIRLADGTVWSIPVTLAVEEEIANALSLGQQVALVGEEDQVVYGIIDVRSVYKVDQQKEAVNVFKTDDSEHPGVQKLFSRPSTYIGGPIQLLNRPQPKKFEEYYFTPAETRQIFSDKGWKSVVGFQTRNPVHRAHEYIQKCAMEIVDALFLNPLVGETKSDDISADVRMKSYLVLLDNYYPKDRVFLGVFPAAMRYAGPREAIFHAMVRKNYGCTHFIVGRDHAGVGDYYGTYEAQEIFKNFTKEELGITPLFFEHSFFCTKCGNMASTKTCPHDKSAHLHLSGTKVRALLRDGQCPPPEFSRPEVAQVLIEGMSEQLQPSNP</sequence>
<dbReference type="PANTHER" id="PTHR43509">
    <property type="match status" value="1"/>
</dbReference>
<comment type="pathway">
    <text evidence="1 8">Sulfur metabolism; hydrogen sulfide biosynthesis; sulfite from sulfate: step 1/3.</text>
</comment>
<keyword evidence="3 8" id="KW-0548">Nucleotidyltransferase</keyword>
<dbReference type="NCBIfam" id="NF003166">
    <property type="entry name" value="PRK04149.1"/>
    <property type="match status" value="1"/>
</dbReference>
<dbReference type="UniPathway" id="UPA00140">
    <property type="reaction ID" value="UER00204"/>
</dbReference>
<dbReference type="GO" id="GO:0070814">
    <property type="term" value="P:hydrogen sulfide biosynthetic process"/>
    <property type="evidence" value="ECO:0007669"/>
    <property type="project" value="UniProtKB-UniRule"/>
</dbReference>
<dbReference type="InterPro" id="IPR002650">
    <property type="entry name" value="Sulphate_adenylyltransferase"/>
</dbReference>
<protein>
    <recommendedName>
        <fullName evidence="8">Sulfate adenylyltransferase</fullName>
        <ecNumber evidence="8">2.7.7.4</ecNumber>
    </recommendedName>
    <alternativeName>
        <fullName evidence="8">ATP-sulfurylase</fullName>
    </alternativeName>
    <alternativeName>
        <fullName evidence="8">Sulfate adenylate transferase</fullName>
        <shortName evidence="8">SAT</shortName>
    </alternativeName>
</protein>
<evidence type="ECO:0000256" key="7">
    <source>
        <dbReference type="ARBA" id="ARBA00049370"/>
    </source>
</evidence>
<dbReference type="InterPro" id="IPR014729">
    <property type="entry name" value="Rossmann-like_a/b/a_fold"/>
</dbReference>
<dbReference type="NCBIfam" id="TIGR00339">
    <property type="entry name" value="sopT"/>
    <property type="match status" value="1"/>
</dbReference>
<dbReference type="GO" id="GO:0004781">
    <property type="term" value="F:sulfate adenylyltransferase (ATP) activity"/>
    <property type="evidence" value="ECO:0007669"/>
    <property type="project" value="UniProtKB-UniRule"/>
</dbReference>
<evidence type="ECO:0000256" key="3">
    <source>
        <dbReference type="ARBA" id="ARBA00022695"/>
    </source>
</evidence>
<dbReference type="InterPro" id="IPR025980">
    <property type="entry name" value="ATP-Sase_PUA-like_dom"/>
</dbReference>
<dbReference type="InterPro" id="IPR015947">
    <property type="entry name" value="PUA-like_sf"/>
</dbReference>
<dbReference type="Proteomes" id="UP000293142">
    <property type="component" value="Unassembled WGS sequence"/>
</dbReference>
<accession>A0A4Q9DG63</accession>
<evidence type="ECO:0000259" key="9">
    <source>
        <dbReference type="Pfam" id="PF01747"/>
    </source>
</evidence>
<dbReference type="SUPFAM" id="SSF88697">
    <property type="entry name" value="PUA domain-like"/>
    <property type="match status" value="1"/>
</dbReference>
<gene>
    <name evidence="8 11" type="primary">sat</name>
    <name evidence="11" type="ORF">EYB31_36795</name>
</gene>
<dbReference type="Gene3D" id="3.10.400.10">
    <property type="entry name" value="Sulfate adenylyltransferase"/>
    <property type="match status" value="1"/>
</dbReference>
<evidence type="ECO:0000256" key="6">
    <source>
        <dbReference type="ARBA" id="ARBA00037980"/>
    </source>
</evidence>
<dbReference type="SUPFAM" id="SSF52374">
    <property type="entry name" value="Nucleotidylyl transferase"/>
    <property type="match status" value="1"/>
</dbReference>
<name>A0A4Q9DG63_9BACL</name>
<evidence type="ECO:0000259" key="10">
    <source>
        <dbReference type="Pfam" id="PF14306"/>
    </source>
</evidence>
<proteinExistence type="inferred from homology"/>
<dbReference type="GO" id="GO:0000103">
    <property type="term" value="P:sulfate assimilation"/>
    <property type="evidence" value="ECO:0007669"/>
    <property type="project" value="UniProtKB-UniRule"/>
</dbReference>
<keyword evidence="2 8" id="KW-0808">Transferase</keyword>
<feature type="domain" description="ATP-sulfurylase PUA-like" evidence="10">
    <location>
        <begin position="5"/>
        <end position="164"/>
    </location>
</feature>
<reference evidence="11 12" key="1">
    <citation type="submission" date="2019-02" db="EMBL/GenBank/DDBJ databases">
        <title>Paenibacillus sp. nov., isolated from surface-sterilized tissue of Thalictrum simplex L.</title>
        <authorList>
            <person name="Tuo L."/>
        </authorList>
    </citation>
    <scope>NUCLEOTIDE SEQUENCE [LARGE SCALE GENOMIC DNA]</scope>
    <source>
        <strain evidence="11 12">N2SHLJ1</strain>
    </source>
</reference>
<comment type="caution">
    <text evidence="11">The sequence shown here is derived from an EMBL/GenBank/DDBJ whole genome shotgun (WGS) entry which is preliminary data.</text>
</comment>
<dbReference type="PANTHER" id="PTHR43509:SF1">
    <property type="entry name" value="SULFATE ADENYLYLTRANSFERASE"/>
    <property type="match status" value="1"/>
</dbReference>
<dbReference type="RefSeq" id="WP_131018560.1">
    <property type="nucleotide sequence ID" value="NZ_SIRE01000040.1"/>
</dbReference>
<keyword evidence="4 8" id="KW-0547">Nucleotide-binding</keyword>
<evidence type="ECO:0000256" key="1">
    <source>
        <dbReference type="ARBA" id="ARBA00005048"/>
    </source>
</evidence>
<comment type="similarity">
    <text evidence="6 8">Belongs to the sulfate adenylyltransferase family.</text>
</comment>
<dbReference type="HAMAP" id="MF_00066">
    <property type="entry name" value="Sulf_adenylyltr"/>
    <property type="match status" value="1"/>
</dbReference>